<evidence type="ECO:0000259" key="6">
    <source>
        <dbReference type="Pfam" id="PF01593"/>
    </source>
</evidence>
<gene>
    <name evidence="7" type="ORF">EP51_37445</name>
</gene>
<protein>
    <submittedName>
        <fullName evidence="7">Phytoene dehydrogenase</fullName>
    </submittedName>
</protein>
<dbReference type="InterPro" id="IPR014105">
    <property type="entry name" value="Carotenoid/retinoid_OxRdtase"/>
</dbReference>
<dbReference type="GO" id="GO:0016491">
    <property type="term" value="F:oxidoreductase activity"/>
    <property type="evidence" value="ECO:0007669"/>
    <property type="project" value="UniProtKB-KW"/>
</dbReference>
<keyword evidence="3 4" id="KW-0560">Oxidoreductase</keyword>
<dbReference type="GO" id="GO:0016117">
    <property type="term" value="P:carotenoid biosynthetic process"/>
    <property type="evidence" value="ECO:0007669"/>
    <property type="project" value="UniProtKB-KW"/>
</dbReference>
<feature type="region of interest" description="Disordered" evidence="5">
    <location>
        <begin position="514"/>
        <end position="541"/>
    </location>
</feature>
<dbReference type="NCBIfam" id="TIGR02734">
    <property type="entry name" value="crtI_fam"/>
    <property type="match status" value="1"/>
</dbReference>
<dbReference type="Proteomes" id="UP000028488">
    <property type="component" value="Chromosome"/>
</dbReference>
<evidence type="ECO:0000256" key="3">
    <source>
        <dbReference type="ARBA" id="ARBA00023002"/>
    </source>
</evidence>
<dbReference type="eggNOG" id="COG1233">
    <property type="taxonomic scope" value="Bacteria"/>
</dbReference>
<evidence type="ECO:0000256" key="5">
    <source>
        <dbReference type="SAM" id="MobiDB-lite"/>
    </source>
</evidence>
<dbReference type="InterPro" id="IPR002937">
    <property type="entry name" value="Amino_oxidase"/>
</dbReference>
<dbReference type="PANTHER" id="PTHR43734">
    <property type="entry name" value="PHYTOENE DESATURASE"/>
    <property type="match status" value="1"/>
</dbReference>
<comment type="pathway">
    <text evidence="1 4">Carotenoid biosynthesis.</text>
</comment>
<dbReference type="EMBL" id="CP008947">
    <property type="protein sequence ID" value="AII10027.1"/>
    <property type="molecule type" value="Genomic_DNA"/>
</dbReference>
<evidence type="ECO:0000313" key="7">
    <source>
        <dbReference type="EMBL" id="AII10027.1"/>
    </source>
</evidence>
<dbReference type="Gene3D" id="3.50.50.60">
    <property type="entry name" value="FAD/NAD(P)-binding domain"/>
    <property type="match status" value="2"/>
</dbReference>
<evidence type="ECO:0000313" key="8">
    <source>
        <dbReference type="Proteomes" id="UP000028488"/>
    </source>
</evidence>
<evidence type="ECO:0000256" key="1">
    <source>
        <dbReference type="ARBA" id="ARBA00004829"/>
    </source>
</evidence>
<sequence>MARALRTVPGRTDHVVIVGAGLAGLSAALHLAGSGRRVTVLERESSPGGRVGTYRGPGYDIDNGATVLTMPELVGEALAAVGADFASTRPPLVLERLAPAYHARFADGSSLDVHSDPDAMVAEVSRVCGPEESARYLRLRRWLGRIFDAEYHRFMDANFDSPLDLVSSPAAARDLLTLTALGGFGRLGARVDRTITDPRLRRIFTFQALYAGVAPAEALAVYGAIAHMDTSLGVYFPQGGMRSIALALADALTTAGGEIRFDTEVAALERNGDRVGTVVTAAGERIDCDALVLTPDTAVVDALLRPVTRRTPRRVRVSPSAVVLHGTVPTAVASQWAAQRHHTIDFGHAWKRTFAEITARAGRGRLMTDPSLLITRPALSDPGLVVDRAGTPSEPLSVLAPCPNLHSAPLEWSSLTGPYVNELLRELETRGYSGIAEHFTIDHVDTPLTWLGKGMAAGSPFAAAHVFRQTGPFRRPNLVRGLDNAVLAGSGTVPGVGVPTVLLSGKLAAARITGPTTARSAERPTAARSAERHTKASSAGG</sequence>
<evidence type="ECO:0000256" key="4">
    <source>
        <dbReference type="RuleBase" id="RU362075"/>
    </source>
</evidence>
<accession>A0A076EXQ9</accession>
<name>A0A076EXQ9_RHOOP</name>
<dbReference type="InterPro" id="IPR036188">
    <property type="entry name" value="FAD/NAD-bd_sf"/>
</dbReference>
<evidence type="ECO:0000256" key="2">
    <source>
        <dbReference type="ARBA" id="ARBA00022746"/>
    </source>
</evidence>
<dbReference type="RefSeq" id="WP_128641958.1">
    <property type="nucleotide sequence ID" value="NZ_CP008947.1"/>
</dbReference>
<comment type="similarity">
    <text evidence="4">Belongs to the carotenoid/retinoid oxidoreductase family.</text>
</comment>
<dbReference type="Pfam" id="PF01593">
    <property type="entry name" value="Amino_oxidase"/>
    <property type="match status" value="1"/>
</dbReference>
<dbReference type="SUPFAM" id="SSF51905">
    <property type="entry name" value="FAD/NAD(P)-binding domain"/>
    <property type="match status" value="1"/>
</dbReference>
<dbReference type="AlphaFoldDB" id="A0A076EXQ9"/>
<organism evidence="7 8">
    <name type="scientific">Rhodococcus opacus</name>
    <name type="common">Nocardia opaca</name>
    <dbReference type="NCBI Taxonomy" id="37919"/>
    <lineage>
        <taxon>Bacteria</taxon>
        <taxon>Bacillati</taxon>
        <taxon>Actinomycetota</taxon>
        <taxon>Actinomycetes</taxon>
        <taxon>Mycobacteriales</taxon>
        <taxon>Nocardiaceae</taxon>
        <taxon>Rhodococcus</taxon>
    </lineage>
</organism>
<proteinExistence type="inferred from homology"/>
<feature type="domain" description="Amine oxidase" evidence="6">
    <location>
        <begin position="22"/>
        <end position="313"/>
    </location>
</feature>
<keyword evidence="2 4" id="KW-0125">Carotenoid biosynthesis</keyword>
<reference evidence="7 8" key="1">
    <citation type="submission" date="2014-07" db="EMBL/GenBank/DDBJ databases">
        <title>Genome Sequence of Rhodococcus opacus Strain R7, a Biodegrader of Mono- and Polycyclic Aromatic Hydrocarbons.</title>
        <authorList>
            <person name="Di Gennaro P."/>
            <person name="Zampolli J."/>
            <person name="Presti I."/>
            <person name="Cappelletti M."/>
            <person name="D'Ursi P."/>
            <person name="Orro A."/>
            <person name="Mezzelani A."/>
            <person name="Milanesi L."/>
        </authorList>
    </citation>
    <scope>NUCLEOTIDE SEQUENCE [LARGE SCALE GENOMIC DNA]</scope>
    <source>
        <strain evidence="7 8">R7</strain>
    </source>
</reference>
<dbReference type="PANTHER" id="PTHR43734:SF1">
    <property type="entry name" value="PHYTOENE DESATURASE"/>
    <property type="match status" value="1"/>
</dbReference>